<gene>
    <name evidence="2" type="ORF">niasHT_034678</name>
</gene>
<keyword evidence="3" id="KW-1185">Reference proteome</keyword>
<evidence type="ECO:0000313" key="2">
    <source>
        <dbReference type="EMBL" id="KAL3079928.1"/>
    </source>
</evidence>
<reference evidence="2 3" key="1">
    <citation type="submission" date="2024-10" db="EMBL/GenBank/DDBJ databases">
        <authorList>
            <person name="Kim D."/>
        </authorList>
    </citation>
    <scope>NUCLEOTIDE SEQUENCE [LARGE SCALE GENOMIC DNA]</scope>
    <source>
        <strain evidence="2">BH-2024</strain>
    </source>
</reference>
<evidence type="ECO:0000313" key="3">
    <source>
        <dbReference type="Proteomes" id="UP001620626"/>
    </source>
</evidence>
<dbReference type="AlphaFoldDB" id="A0ABD2IUQ6"/>
<proteinExistence type="predicted"/>
<feature type="compositionally biased region" description="Polar residues" evidence="1">
    <location>
        <begin position="111"/>
        <end position="120"/>
    </location>
</feature>
<dbReference type="Proteomes" id="UP001620626">
    <property type="component" value="Unassembled WGS sequence"/>
</dbReference>
<dbReference type="EMBL" id="JBICBT010001177">
    <property type="protein sequence ID" value="KAL3079928.1"/>
    <property type="molecule type" value="Genomic_DNA"/>
</dbReference>
<accession>A0ABD2IUQ6</accession>
<comment type="caution">
    <text evidence="2">The sequence shown here is derived from an EMBL/GenBank/DDBJ whole genome shotgun (WGS) entry which is preliminary data.</text>
</comment>
<protein>
    <submittedName>
        <fullName evidence="2">Uncharacterized protein</fullName>
    </submittedName>
</protein>
<name>A0ABD2IUQ6_9BILA</name>
<feature type="region of interest" description="Disordered" evidence="1">
    <location>
        <begin position="94"/>
        <end position="120"/>
    </location>
</feature>
<sequence>MRSNFMHMRSFAPRRRHRPTDRPTMTRPDIFPPRHPFSADHNQINNQQTDHKSTDTPLPRVTQCPTLTQRSLVPHNFVAVAAVESGGERRKLNLFGKGPSISREKEEEAQANKSNGFPTL</sequence>
<feature type="region of interest" description="Disordered" evidence="1">
    <location>
        <begin position="1"/>
        <end position="61"/>
    </location>
</feature>
<organism evidence="2 3">
    <name type="scientific">Heterodera trifolii</name>
    <dbReference type="NCBI Taxonomy" id="157864"/>
    <lineage>
        <taxon>Eukaryota</taxon>
        <taxon>Metazoa</taxon>
        <taxon>Ecdysozoa</taxon>
        <taxon>Nematoda</taxon>
        <taxon>Chromadorea</taxon>
        <taxon>Rhabditida</taxon>
        <taxon>Tylenchina</taxon>
        <taxon>Tylenchomorpha</taxon>
        <taxon>Tylenchoidea</taxon>
        <taxon>Heteroderidae</taxon>
        <taxon>Heteroderinae</taxon>
        <taxon>Heterodera</taxon>
    </lineage>
</organism>
<evidence type="ECO:0000256" key="1">
    <source>
        <dbReference type="SAM" id="MobiDB-lite"/>
    </source>
</evidence>